<protein>
    <recommendedName>
        <fullName evidence="5">Myb-like domain-containing protein</fullName>
    </recommendedName>
</protein>
<feature type="region of interest" description="Disordered" evidence="1">
    <location>
        <begin position="201"/>
        <end position="228"/>
    </location>
</feature>
<dbReference type="AlphaFoldDB" id="A0A3R6YWP3"/>
<evidence type="ECO:0000256" key="2">
    <source>
        <dbReference type="SAM" id="SignalP"/>
    </source>
</evidence>
<comment type="caution">
    <text evidence="3">The sequence shown here is derived from an EMBL/GenBank/DDBJ whole genome shotgun (WGS) entry which is preliminary data.</text>
</comment>
<feature type="chain" id="PRO_5018728022" description="Myb-like domain-containing protein" evidence="2">
    <location>
        <begin position="23"/>
        <end position="300"/>
    </location>
</feature>
<organism evidence="3 4">
    <name type="scientific">Aphanomyces invadans</name>
    <dbReference type="NCBI Taxonomy" id="157072"/>
    <lineage>
        <taxon>Eukaryota</taxon>
        <taxon>Sar</taxon>
        <taxon>Stramenopiles</taxon>
        <taxon>Oomycota</taxon>
        <taxon>Saprolegniomycetes</taxon>
        <taxon>Saprolegniales</taxon>
        <taxon>Verrucalvaceae</taxon>
        <taxon>Aphanomyces</taxon>
    </lineage>
</organism>
<proteinExistence type="predicted"/>
<evidence type="ECO:0000313" key="4">
    <source>
        <dbReference type="Proteomes" id="UP000285060"/>
    </source>
</evidence>
<keyword evidence="2" id="KW-0732">Signal</keyword>
<dbReference type="VEuPathDB" id="FungiDB:H310_14301"/>
<dbReference type="EMBL" id="QUSY01002926">
    <property type="protein sequence ID" value="RHY19394.1"/>
    <property type="molecule type" value="Genomic_DNA"/>
</dbReference>
<sequence length="300" mass="34894">MFPCCCRKFCLSILIYSAGTLTLHVTCRQIKQIDGKTIVRLFRIVLHLTAKEWHGLMDIVDDDLSEQGPTQDAPAPDIQEKKWWTDDDDTILLTQVNNERPFMQRKDTTKAWESMAATLRSVVGFSRTTLDGKKAQNRFLLLMRQYKTQNDVSARLSGVDEDETAKSKLLDDLVPLYKDATAKKKSMIASEAALKAGDTKFVRDQAMSRGRRQSTSDSEQVGPTSTGKRRMILDAQQLEIALEREKMAFKKVKFEREMEEKEKDRLEREKERQERQQIRDIENRRNDEMMRIIRHFIEKS</sequence>
<dbReference type="PANTHER" id="PTHR37558">
    <property type="entry name" value="HTH CENPB-TYPE DOMAIN-CONTAINING PROTEIN"/>
    <property type="match status" value="1"/>
</dbReference>
<gene>
    <name evidence="3" type="ORF">DYB32_010232</name>
</gene>
<reference evidence="3 4" key="1">
    <citation type="submission" date="2018-08" db="EMBL/GenBank/DDBJ databases">
        <title>Aphanomyces genome sequencing and annotation.</title>
        <authorList>
            <person name="Minardi D."/>
            <person name="Oidtmann B."/>
            <person name="Van Der Giezen M."/>
            <person name="Studholme D.J."/>
        </authorList>
    </citation>
    <scope>NUCLEOTIDE SEQUENCE [LARGE SCALE GENOMIC DNA]</scope>
    <source>
        <strain evidence="3 4">NJM0002</strain>
    </source>
</reference>
<dbReference type="PANTHER" id="PTHR37558:SF1">
    <property type="entry name" value="HTH CENPB-TYPE DOMAIN-CONTAINING PROTEIN"/>
    <property type="match status" value="1"/>
</dbReference>
<accession>A0A3R6YWP3</accession>
<dbReference type="Proteomes" id="UP000285060">
    <property type="component" value="Unassembled WGS sequence"/>
</dbReference>
<feature type="region of interest" description="Disordered" evidence="1">
    <location>
        <begin position="256"/>
        <end position="282"/>
    </location>
</feature>
<feature type="compositionally biased region" description="Polar residues" evidence="1">
    <location>
        <begin position="213"/>
        <end position="226"/>
    </location>
</feature>
<keyword evidence="4" id="KW-1185">Reference proteome</keyword>
<feature type="signal peptide" evidence="2">
    <location>
        <begin position="1"/>
        <end position="22"/>
    </location>
</feature>
<evidence type="ECO:0000256" key="1">
    <source>
        <dbReference type="SAM" id="MobiDB-lite"/>
    </source>
</evidence>
<evidence type="ECO:0008006" key="5">
    <source>
        <dbReference type="Google" id="ProtNLM"/>
    </source>
</evidence>
<name>A0A3R6YWP3_9STRA</name>
<evidence type="ECO:0000313" key="3">
    <source>
        <dbReference type="EMBL" id="RHY19394.1"/>
    </source>
</evidence>